<reference evidence="2 3" key="1">
    <citation type="journal article" date="2018" name="Front. Microbiol.">
        <title>Hydrolytic Capabilities as a Key to Environmental Success: Chitinolytic and Cellulolytic Acidobacteria From Acidic Sub-arctic Soils and Boreal Peatlands.</title>
        <authorList>
            <person name="Belova S.E."/>
            <person name="Ravin N.V."/>
            <person name="Pankratov T.A."/>
            <person name="Rakitin A.L."/>
            <person name="Ivanova A.A."/>
            <person name="Beletsky A.V."/>
            <person name="Mardanov A.V."/>
            <person name="Sinninghe Damste J.S."/>
            <person name="Dedysh S.N."/>
        </authorList>
    </citation>
    <scope>NUCLEOTIDE SEQUENCE [LARGE SCALE GENOMIC DNA]</scope>
    <source>
        <strain evidence="2 3">SBC82</strain>
    </source>
</reference>
<evidence type="ECO:0000313" key="3">
    <source>
        <dbReference type="Proteomes" id="UP000253606"/>
    </source>
</evidence>
<protein>
    <submittedName>
        <fullName evidence="2">Putative integral membrane protein</fullName>
    </submittedName>
</protein>
<feature type="transmembrane region" description="Helical" evidence="1">
    <location>
        <begin position="126"/>
        <end position="146"/>
    </location>
</feature>
<gene>
    <name evidence="2" type="ORF">ACPOL_6513</name>
</gene>
<sequence>MKRLHMPPIDIRYWTAITLSSIFGTNLGDLYAHKSGLGLIQGVGVLSLLAALVFATERFENRRHQVYYWLIIIIIRTGATNIADYLAYIAKVPPVLLGLGVTVILCFFAWISSFTNRGTVSSLNTLPNTNIAYWIAMLAAGVFGTLGGDLCSDNLGEGSSSLGLGAILLIVLFFGRESTAKMPVVYWVTVAIARMAGTSMGDWLAENHTLHFGLSISTLITGVAFLSVLLFWKSERWRAEDTGSRIASPSQ</sequence>
<dbReference type="Pfam" id="PF03988">
    <property type="entry name" value="DUF347"/>
    <property type="match status" value="3"/>
</dbReference>
<keyword evidence="1" id="KW-1133">Transmembrane helix</keyword>
<feature type="transmembrane region" description="Helical" evidence="1">
    <location>
        <begin position="184"/>
        <end position="204"/>
    </location>
</feature>
<dbReference type="OrthoDB" id="9794709at2"/>
<dbReference type="RefSeq" id="WP_114210354.1">
    <property type="nucleotide sequence ID" value="NZ_CP030840.1"/>
</dbReference>
<feature type="transmembrane region" description="Helical" evidence="1">
    <location>
        <begin position="95"/>
        <end position="114"/>
    </location>
</feature>
<dbReference type="EMBL" id="CP030840">
    <property type="protein sequence ID" value="AXC15735.1"/>
    <property type="molecule type" value="Genomic_DNA"/>
</dbReference>
<dbReference type="AlphaFoldDB" id="A0A2Z5GAU3"/>
<evidence type="ECO:0000256" key="1">
    <source>
        <dbReference type="SAM" id="Phobius"/>
    </source>
</evidence>
<evidence type="ECO:0000313" key="2">
    <source>
        <dbReference type="EMBL" id="AXC15735.1"/>
    </source>
</evidence>
<accession>A0A2Z5GAU3</accession>
<proteinExistence type="predicted"/>
<name>A0A2Z5GAU3_9BACT</name>
<dbReference type="KEGG" id="abas:ACPOL_6513"/>
<keyword evidence="1" id="KW-0812">Transmembrane</keyword>
<feature type="transmembrane region" description="Helical" evidence="1">
    <location>
        <begin position="67"/>
        <end position="89"/>
    </location>
</feature>
<keyword evidence="3" id="KW-1185">Reference proteome</keyword>
<dbReference type="InterPro" id="IPR007136">
    <property type="entry name" value="DUF347"/>
</dbReference>
<feature type="transmembrane region" description="Helical" evidence="1">
    <location>
        <begin position="158"/>
        <end position="175"/>
    </location>
</feature>
<feature type="transmembrane region" description="Helical" evidence="1">
    <location>
        <begin position="12"/>
        <end position="32"/>
    </location>
</feature>
<feature type="transmembrane region" description="Helical" evidence="1">
    <location>
        <begin position="38"/>
        <end position="55"/>
    </location>
</feature>
<dbReference type="Proteomes" id="UP000253606">
    <property type="component" value="Chromosome"/>
</dbReference>
<feature type="transmembrane region" description="Helical" evidence="1">
    <location>
        <begin position="210"/>
        <end position="232"/>
    </location>
</feature>
<keyword evidence="1" id="KW-0472">Membrane</keyword>
<organism evidence="2 3">
    <name type="scientific">Acidisarcina polymorpha</name>
    <dbReference type="NCBI Taxonomy" id="2211140"/>
    <lineage>
        <taxon>Bacteria</taxon>
        <taxon>Pseudomonadati</taxon>
        <taxon>Acidobacteriota</taxon>
        <taxon>Terriglobia</taxon>
        <taxon>Terriglobales</taxon>
        <taxon>Acidobacteriaceae</taxon>
        <taxon>Acidisarcina</taxon>
    </lineage>
</organism>